<reference evidence="2 3" key="1">
    <citation type="submission" date="2020-08" db="EMBL/GenBank/DDBJ databases">
        <title>Genome public.</title>
        <authorList>
            <person name="Liu C."/>
            <person name="Sun Q."/>
        </authorList>
    </citation>
    <scope>NUCLEOTIDE SEQUENCE [LARGE SCALE GENOMIC DNA]</scope>
    <source>
        <strain evidence="2 3">NSJ-10</strain>
    </source>
</reference>
<dbReference type="AlphaFoldDB" id="A0A8I0AK49"/>
<evidence type="ECO:0000313" key="2">
    <source>
        <dbReference type="EMBL" id="MBC5663510.1"/>
    </source>
</evidence>
<feature type="domain" description="Phage-Barnase-EndoU-ColicinE5/D-RelE like nuclease 4" evidence="1">
    <location>
        <begin position="15"/>
        <end position="146"/>
    </location>
</feature>
<accession>A0A8I0AK49</accession>
<name>A0A8I0AK49_9FIRM</name>
<dbReference type="Pfam" id="PF18813">
    <property type="entry name" value="PBECR4"/>
    <property type="match status" value="1"/>
</dbReference>
<dbReference type="Proteomes" id="UP000615234">
    <property type="component" value="Unassembled WGS sequence"/>
</dbReference>
<protein>
    <recommendedName>
        <fullName evidence="1">Phage-Barnase-EndoU-ColicinE5/D-RelE like nuclease 4 domain-containing protein</fullName>
    </recommendedName>
</protein>
<evidence type="ECO:0000313" key="3">
    <source>
        <dbReference type="Proteomes" id="UP000615234"/>
    </source>
</evidence>
<keyword evidence="3" id="KW-1185">Reference proteome</keyword>
<dbReference type="InterPro" id="IPR041420">
    <property type="entry name" value="PBECR4"/>
</dbReference>
<comment type="caution">
    <text evidence="2">The sequence shown here is derived from an EMBL/GenBank/DDBJ whole genome shotgun (WGS) entry which is preliminary data.</text>
</comment>
<dbReference type="RefSeq" id="WP_182439456.1">
    <property type="nucleotide sequence ID" value="NZ_JACOOX010000006.1"/>
</dbReference>
<proteinExistence type="predicted"/>
<organism evidence="2 3">
    <name type="scientific">Coprococcus hominis</name>
    <name type="common">ex Liu et al. 2022</name>
    <dbReference type="NCBI Taxonomy" id="2763039"/>
    <lineage>
        <taxon>Bacteria</taxon>
        <taxon>Bacillati</taxon>
        <taxon>Bacillota</taxon>
        <taxon>Clostridia</taxon>
        <taxon>Lachnospirales</taxon>
        <taxon>Lachnospiraceae</taxon>
        <taxon>Coprococcus</taxon>
    </lineage>
</organism>
<evidence type="ECO:0000259" key="1">
    <source>
        <dbReference type="Pfam" id="PF18813"/>
    </source>
</evidence>
<dbReference type="EMBL" id="JACOOX010000006">
    <property type="protein sequence ID" value="MBC5663510.1"/>
    <property type="molecule type" value="Genomic_DNA"/>
</dbReference>
<sequence>MATKTEKKNKIRQGIIESAEIYSKMLAGKVFLYVYGEEYFEVSFPVDHFLHLTGVETNLSAREFYKNAKRRKLTNNQFYFDARHPFANVKKKIPCLKRLPELTNDTICILKNLKTITIVYKLSVTNLEFTLGLIESKDQQEKNKKTYFFLCH</sequence>
<gene>
    <name evidence="2" type="ORF">H8S09_11615</name>
</gene>